<evidence type="ECO:0000313" key="2">
    <source>
        <dbReference type="EMBL" id="GAH50272.1"/>
    </source>
</evidence>
<keyword evidence="1" id="KW-0472">Membrane</keyword>
<dbReference type="EMBL" id="BARU01015283">
    <property type="protein sequence ID" value="GAH50272.1"/>
    <property type="molecule type" value="Genomic_DNA"/>
</dbReference>
<comment type="caution">
    <text evidence="2">The sequence shown here is derived from an EMBL/GenBank/DDBJ whole genome shotgun (WGS) entry which is preliminary data.</text>
</comment>
<feature type="transmembrane region" description="Helical" evidence="1">
    <location>
        <begin position="68"/>
        <end position="87"/>
    </location>
</feature>
<keyword evidence="1" id="KW-1133">Transmembrane helix</keyword>
<dbReference type="AlphaFoldDB" id="X1FZ36"/>
<protein>
    <submittedName>
        <fullName evidence="2">Uncharacterized protein</fullName>
    </submittedName>
</protein>
<feature type="transmembrane region" description="Helical" evidence="1">
    <location>
        <begin position="14"/>
        <end position="35"/>
    </location>
</feature>
<gene>
    <name evidence="2" type="ORF">S03H2_26390</name>
</gene>
<evidence type="ECO:0000256" key="1">
    <source>
        <dbReference type="SAM" id="Phobius"/>
    </source>
</evidence>
<accession>X1FZ36</accession>
<reference evidence="2" key="1">
    <citation type="journal article" date="2014" name="Front. Microbiol.">
        <title>High frequency of phylogenetically diverse reductive dehalogenase-homologous genes in deep subseafloor sedimentary metagenomes.</title>
        <authorList>
            <person name="Kawai M."/>
            <person name="Futagami T."/>
            <person name="Toyoda A."/>
            <person name="Takaki Y."/>
            <person name="Nishi S."/>
            <person name="Hori S."/>
            <person name="Arai W."/>
            <person name="Tsubouchi T."/>
            <person name="Morono Y."/>
            <person name="Uchiyama I."/>
            <person name="Ito T."/>
            <person name="Fujiyama A."/>
            <person name="Inagaki F."/>
            <person name="Takami H."/>
        </authorList>
    </citation>
    <scope>NUCLEOTIDE SEQUENCE</scope>
    <source>
        <strain evidence="2">Expedition CK06-06</strain>
    </source>
</reference>
<feature type="non-terminal residue" evidence="2">
    <location>
        <position position="109"/>
    </location>
</feature>
<proteinExistence type="predicted"/>
<organism evidence="2">
    <name type="scientific">marine sediment metagenome</name>
    <dbReference type="NCBI Taxonomy" id="412755"/>
    <lineage>
        <taxon>unclassified sequences</taxon>
        <taxon>metagenomes</taxon>
        <taxon>ecological metagenomes</taxon>
    </lineage>
</organism>
<keyword evidence="1" id="KW-0812">Transmembrane</keyword>
<sequence length="109" mass="12375">MFWDIQKHITIKGLIVLIPFTISLILGFIFSYILFIKTKYKPDNASNSETTNTINSSKRKIKNLKKTLSVLILISILFSPLVCVNLITSKNIYPNDIGYTNGFGLDMMI</sequence>
<name>X1FZ36_9ZZZZ</name>